<protein>
    <recommendedName>
        <fullName evidence="2">Type-4 uracil-DNA glycosylase</fullName>
    </recommendedName>
</protein>
<dbReference type="AlphaFoldDB" id="A0A7W6GA59"/>
<dbReference type="CDD" id="cd10030">
    <property type="entry name" value="UDG-F4_TTUDGA_SPO1dp_like"/>
    <property type="match status" value="1"/>
</dbReference>
<name>A0A7W6GA59_9HYPH</name>
<evidence type="ECO:0000256" key="8">
    <source>
        <dbReference type="ARBA" id="ARBA00023014"/>
    </source>
</evidence>
<dbReference type="PANTHER" id="PTHR33693:SF9">
    <property type="entry name" value="TYPE-4 URACIL-DNA GLYCOSYLASE"/>
    <property type="match status" value="1"/>
</dbReference>
<feature type="domain" description="Uracil-DNA glycosylase-like" evidence="10">
    <location>
        <begin position="306"/>
        <end position="459"/>
    </location>
</feature>
<keyword evidence="12" id="KW-1185">Reference proteome</keyword>
<dbReference type="Pfam" id="PF03167">
    <property type="entry name" value="UDG"/>
    <property type="match status" value="1"/>
</dbReference>
<dbReference type="Gene3D" id="3.40.470.10">
    <property type="entry name" value="Uracil-DNA glycosylase-like domain"/>
    <property type="match status" value="1"/>
</dbReference>
<evidence type="ECO:0000256" key="1">
    <source>
        <dbReference type="ARBA" id="ARBA00006521"/>
    </source>
</evidence>
<dbReference type="SUPFAM" id="SSF52141">
    <property type="entry name" value="Uracil-DNA glycosylase-like"/>
    <property type="match status" value="1"/>
</dbReference>
<dbReference type="GO" id="GO:0046872">
    <property type="term" value="F:metal ion binding"/>
    <property type="evidence" value="ECO:0007669"/>
    <property type="project" value="UniProtKB-KW"/>
</dbReference>
<keyword evidence="7" id="KW-0408">Iron</keyword>
<evidence type="ECO:0000313" key="12">
    <source>
        <dbReference type="Proteomes" id="UP000582090"/>
    </source>
</evidence>
<keyword evidence="3" id="KW-0004">4Fe-4S</keyword>
<evidence type="ECO:0000256" key="5">
    <source>
        <dbReference type="ARBA" id="ARBA00022763"/>
    </source>
</evidence>
<dbReference type="SMART" id="SM00987">
    <property type="entry name" value="UreE_C"/>
    <property type="match status" value="1"/>
</dbReference>
<dbReference type="GO" id="GO:0016779">
    <property type="term" value="F:nucleotidyltransferase activity"/>
    <property type="evidence" value="ECO:0007669"/>
    <property type="project" value="UniProtKB-KW"/>
</dbReference>
<evidence type="ECO:0000256" key="3">
    <source>
        <dbReference type="ARBA" id="ARBA00022485"/>
    </source>
</evidence>
<keyword evidence="4" id="KW-0479">Metal-binding</keyword>
<evidence type="ECO:0000256" key="6">
    <source>
        <dbReference type="ARBA" id="ARBA00022801"/>
    </source>
</evidence>
<dbReference type="InterPro" id="IPR005122">
    <property type="entry name" value="Uracil-DNA_glycosylase-like"/>
</dbReference>
<evidence type="ECO:0000256" key="2">
    <source>
        <dbReference type="ARBA" id="ARBA00019403"/>
    </source>
</evidence>
<dbReference type="GO" id="GO:0006281">
    <property type="term" value="P:DNA repair"/>
    <property type="evidence" value="ECO:0007669"/>
    <property type="project" value="UniProtKB-KW"/>
</dbReference>
<comment type="similarity">
    <text evidence="1">Belongs to the uracil-DNA glycosylase (UDG) superfamily. Type 4 (UDGa) family.</text>
</comment>
<comment type="caution">
    <text evidence="11">The sequence shown here is derived from an EMBL/GenBank/DDBJ whole genome shotgun (WGS) entry which is preliminary data.</text>
</comment>
<evidence type="ECO:0000256" key="9">
    <source>
        <dbReference type="ARBA" id="ARBA00023204"/>
    </source>
</evidence>
<dbReference type="InterPro" id="IPR005273">
    <property type="entry name" value="Ura-DNA_glyco_family4"/>
</dbReference>
<keyword evidence="9" id="KW-0234">DNA repair</keyword>
<evidence type="ECO:0000256" key="7">
    <source>
        <dbReference type="ARBA" id="ARBA00023004"/>
    </source>
</evidence>
<dbReference type="InterPro" id="IPR051536">
    <property type="entry name" value="UDG_Type-4/5"/>
</dbReference>
<keyword evidence="6" id="KW-0378">Hydrolase</keyword>
<dbReference type="Proteomes" id="UP000582090">
    <property type="component" value="Unassembled WGS sequence"/>
</dbReference>
<dbReference type="NCBIfam" id="TIGR03915">
    <property type="entry name" value="SAM_7_link_chp"/>
    <property type="match status" value="1"/>
</dbReference>
<sequence length="473" mass="53676">MAEWRDAARRLAASGVAPEEIEWRERYRETDLFAAPEVSSKLPPLDASKPLTVPPAFIGLAEAVICHSDPMRFYLLYRLLWRLQSDRSLLDVASDEDVARARAMDKSVRRDAHKMTAFVRFKEVGSGISLNGRRKFLAWFEPDHHIVGRKAPFFQKRFNDMDWVIATPRGSAAWDGEKLTVSHDPCEKPDLTDPADQLWRTYYANIFNPARLKVKAMQAEMPKKYWKNLPEADLIPGMIADAESKVLEMAKRQASEPLPFHDRLQEAARRVPAAPRAPAGTLAALREEASVCTRCPLHEKATQTVFGEGPEDAHVMFVGEQPGDQEDLAGRPFVGPAGKVFDQVAGEAEIDRQSVYVTNAVKHFKYEPRGKRRIHQRPNMGEVTHCRWWLNLEIELVKPKLIVAMGATALTALTDTKHKLSDIRGQPIRMGKERTLFVTVHPSYLLRIPDERLKAEEMALFRADMVRVRELMA</sequence>
<dbReference type="InterPro" id="IPR023875">
    <property type="entry name" value="DNA_repair_put"/>
</dbReference>
<dbReference type="InterPro" id="IPR025404">
    <property type="entry name" value="DUF4130"/>
</dbReference>
<reference evidence="11 12" key="1">
    <citation type="submission" date="2020-08" db="EMBL/GenBank/DDBJ databases">
        <title>Genomic Encyclopedia of Type Strains, Phase IV (KMG-IV): sequencing the most valuable type-strain genomes for metagenomic binning, comparative biology and taxonomic classification.</title>
        <authorList>
            <person name="Goeker M."/>
        </authorList>
    </citation>
    <scope>NUCLEOTIDE SEQUENCE [LARGE SCALE GENOMIC DNA]</scope>
    <source>
        <strain evidence="11 12">DSM 26575</strain>
    </source>
</reference>
<dbReference type="InterPro" id="IPR036895">
    <property type="entry name" value="Uracil-DNA_glycosylase-like_sf"/>
</dbReference>
<gene>
    <name evidence="11" type="ORF">GGQ67_001222</name>
</gene>
<organism evidence="11 12">
    <name type="scientific">Rhizobium metallidurans</name>
    <dbReference type="NCBI Taxonomy" id="1265931"/>
    <lineage>
        <taxon>Bacteria</taxon>
        <taxon>Pseudomonadati</taxon>
        <taxon>Pseudomonadota</taxon>
        <taxon>Alphaproteobacteria</taxon>
        <taxon>Hyphomicrobiales</taxon>
        <taxon>Rhizobiaceae</taxon>
        <taxon>Rhizobium/Agrobacterium group</taxon>
        <taxon>Rhizobium</taxon>
    </lineage>
</organism>
<evidence type="ECO:0000259" key="10">
    <source>
        <dbReference type="SMART" id="SM00986"/>
    </source>
</evidence>
<evidence type="ECO:0000313" key="11">
    <source>
        <dbReference type="EMBL" id="MBB3963597.1"/>
    </source>
</evidence>
<dbReference type="Pfam" id="PF13566">
    <property type="entry name" value="DUF4130"/>
    <property type="match status" value="1"/>
</dbReference>
<dbReference type="EMBL" id="JACIDW010000002">
    <property type="protein sequence ID" value="MBB3963597.1"/>
    <property type="molecule type" value="Genomic_DNA"/>
</dbReference>
<keyword evidence="11" id="KW-0548">Nucleotidyltransferase</keyword>
<dbReference type="GO" id="GO:0051539">
    <property type="term" value="F:4 iron, 4 sulfur cluster binding"/>
    <property type="evidence" value="ECO:0007669"/>
    <property type="project" value="UniProtKB-KW"/>
</dbReference>
<accession>A0A7W6GA59</accession>
<dbReference type="GO" id="GO:0097506">
    <property type="term" value="F:deaminated base DNA N-glycosylase activity"/>
    <property type="evidence" value="ECO:0007669"/>
    <property type="project" value="UniProtKB-ARBA"/>
</dbReference>
<keyword evidence="5" id="KW-0227">DNA damage</keyword>
<dbReference type="SMART" id="SM00986">
    <property type="entry name" value="UDG"/>
    <property type="match status" value="1"/>
</dbReference>
<dbReference type="PANTHER" id="PTHR33693">
    <property type="entry name" value="TYPE-5 URACIL-DNA GLYCOSYLASE"/>
    <property type="match status" value="1"/>
</dbReference>
<keyword evidence="11" id="KW-0808">Transferase</keyword>
<dbReference type="NCBIfam" id="TIGR00758">
    <property type="entry name" value="UDG_fam4"/>
    <property type="match status" value="1"/>
</dbReference>
<dbReference type="NCBIfam" id="TIGR03914">
    <property type="entry name" value="UDG_fam_dom"/>
    <property type="match status" value="1"/>
</dbReference>
<evidence type="ECO:0000256" key="4">
    <source>
        <dbReference type="ARBA" id="ARBA00022723"/>
    </source>
</evidence>
<proteinExistence type="inferred from homology"/>
<keyword evidence="8" id="KW-0411">Iron-sulfur</keyword>